<feature type="transmembrane region" description="Helical" evidence="6">
    <location>
        <begin position="256"/>
        <end position="276"/>
    </location>
</feature>
<dbReference type="InterPro" id="IPR035906">
    <property type="entry name" value="MetI-like_sf"/>
</dbReference>
<dbReference type="InterPro" id="IPR000515">
    <property type="entry name" value="MetI-like"/>
</dbReference>
<keyword evidence="3 6" id="KW-0812">Transmembrane</keyword>
<evidence type="ECO:0000256" key="2">
    <source>
        <dbReference type="ARBA" id="ARBA00022448"/>
    </source>
</evidence>
<dbReference type="PROSITE" id="PS50928">
    <property type="entry name" value="ABC_TM1"/>
    <property type="match status" value="1"/>
</dbReference>
<evidence type="ECO:0000313" key="8">
    <source>
        <dbReference type="EMBL" id="QKX52293.1"/>
    </source>
</evidence>
<dbReference type="PANTHER" id="PTHR43376:SF1">
    <property type="entry name" value="OLIGOPEPTIDE TRANSPORT SYSTEM PERMEASE PROTEIN"/>
    <property type="match status" value="1"/>
</dbReference>
<comment type="similarity">
    <text evidence="6">Belongs to the binding-protein-dependent transport system permease family.</text>
</comment>
<reference evidence="9" key="2">
    <citation type="submission" date="2020-06" db="EMBL/GenBank/DDBJ databases">
        <title>Isolation of Planomicrobium glaciei.</title>
        <authorList>
            <person name="Malisova L."/>
            <person name="Safrankova R."/>
            <person name="Jakubu V."/>
            <person name="Spanelova P."/>
        </authorList>
    </citation>
    <scope>NUCLEOTIDE SEQUENCE [LARGE SCALE GENOMIC DNA]</scope>
    <source>
        <strain evidence="9">NRL-ATB46093</strain>
    </source>
</reference>
<feature type="transmembrane region" description="Helical" evidence="6">
    <location>
        <begin position="104"/>
        <end position="129"/>
    </location>
</feature>
<reference evidence="8 9" key="1">
    <citation type="submission" date="2020-04" db="EMBL/GenBank/DDBJ databases">
        <authorList>
            <person name="Pajer P."/>
            <person name="Broz P."/>
        </authorList>
    </citation>
    <scope>NUCLEOTIDE SEQUENCE [LARGE SCALE GENOMIC DNA]</scope>
    <source>
        <strain evidence="9">NRL-ATB46093</strain>
    </source>
</reference>
<feature type="transmembrane region" description="Helical" evidence="6">
    <location>
        <begin position="149"/>
        <end position="169"/>
    </location>
</feature>
<organism evidence="8 9">
    <name type="scientific">Planococcus glaciei</name>
    <dbReference type="NCBI Taxonomy" id="459472"/>
    <lineage>
        <taxon>Bacteria</taxon>
        <taxon>Bacillati</taxon>
        <taxon>Bacillota</taxon>
        <taxon>Bacilli</taxon>
        <taxon>Bacillales</taxon>
        <taxon>Caryophanaceae</taxon>
        <taxon>Planococcus</taxon>
    </lineage>
</organism>
<dbReference type="SUPFAM" id="SSF161098">
    <property type="entry name" value="MetI-like"/>
    <property type="match status" value="1"/>
</dbReference>
<evidence type="ECO:0000256" key="5">
    <source>
        <dbReference type="ARBA" id="ARBA00023136"/>
    </source>
</evidence>
<dbReference type="Gene3D" id="1.10.3720.10">
    <property type="entry name" value="MetI-like"/>
    <property type="match status" value="1"/>
</dbReference>
<accession>A0A7H8QGC5</accession>
<evidence type="ECO:0000256" key="3">
    <source>
        <dbReference type="ARBA" id="ARBA00022692"/>
    </source>
</evidence>
<evidence type="ECO:0000256" key="4">
    <source>
        <dbReference type="ARBA" id="ARBA00022989"/>
    </source>
</evidence>
<evidence type="ECO:0000256" key="6">
    <source>
        <dbReference type="RuleBase" id="RU363032"/>
    </source>
</evidence>
<dbReference type="EMBL" id="CP051177">
    <property type="protein sequence ID" value="QKX52293.1"/>
    <property type="molecule type" value="Genomic_DNA"/>
</dbReference>
<feature type="transmembrane region" description="Helical" evidence="6">
    <location>
        <begin position="190"/>
        <end position="212"/>
    </location>
</feature>
<comment type="subcellular location">
    <subcellularLocation>
        <location evidence="6">Cell membrane</location>
        <topology evidence="6">Multi-pass membrane protein</topology>
    </subcellularLocation>
    <subcellularLocation>
        <location evidence="1">Membrane</location>
        <topology evidence="1">Multi-pass membrane protein</topology>
    </subcellularLocation>
</comment>
<keyword evidence="4 6" id="KW-1133">Transmembrane helix</keyword>
<keyword evidence="2 6" id="KW-0813">Transport</keyword>
<evidence type="ECO:0000259" key="7">
    <source>
        <dbReference type="PROSITE" id="PS50928"/>
    </source>
</evidence>
<feature type="domain" description="ABC transmembrane type-1" evidence="7">
    <location>
        <begin position="102"/>
        <end position="313"/>
    </location>
</feature>
<dbReference type="GO" id="GO:0005886">
    <property type="term" value="C:plasma membrane"/>
    <property type="evidence" value="ECO:0007669"/>
    <property type="project" value="UniProtKB-SubCell"/>
</dbReference>
<dbReference type="Pfam" id="PF00528">
    <property type="entry name" value="BPD_transp_1"/>
    <property type="match status" value="1"/>
</dbReference>
<keyword evidence="5 6" id="KW-0472">Membrane</keyword>
<dbReference type="PANTHER" id="PTHR43376">
    <property type="entry name" value="OLIGOPEPTIDE TRANSPORT SYSTEM PERMEASE PROTEIN"/>
    <property type="match status" value="1"/>
</dbReference>
<sequence length="334" mass="36358">MSPNLSALGKKMIQYALVLFVAVTINFLLPRLAPGDPLLYFFDEGTLKELTAAQKQTALDSMGLGGSLFEQYIVYLKGILSFDFGVSIKYGLPAMDIMLERLPWTLVLIGPAMLLSALAGIAVGAFSAWNRSKAWDVSLLTGMLTFQAVPGFWIGMLFIAIFAVQLGWFPTYGAVSIVQDGTALGWLKDVALHLVLPIATLSIATVGSNYLLTRSSMLESLGQDYVVMAEAKGITKKRLIYNHGLRNALLPVYTHFMMNLGTLIGGSVVVETVFSYPGIGRLLYESVVARDFPMMQAVFLMITVGVVAANILADLSYPLIDPRAKSARRIKEEG</sequence>
<name>A0A7H8QGC5_9BACL</name>
<protein>
    <submittedName>
        <fullName evidence="8">ABC transporter permease</fullName>
    </submittedName>
</protein>
<evidence type="ECO:0000313" key="9">
    <source>
        <dbReference type="Proteomes" id="UP000509222"/>
    </source>
</evidence>
<dbReference type="RefSeq" id="WP_176295019.1">
    <property type="nucleotide sequence ID" value="NZ_CP051177.1"/>
</dbReference>
<feature type="transmembrane region" description="Helical" evidence="6">
    <location>
        <begin position="297"/>
        <end position="320"/>
    </location>
</feature>
<dbReference type="CDD" id="cd06261">
    <property type="entry name" value="TM_PBP2"/>
    <property type="match status" value="1"/>
</dbReference>
<proteinExistence type="inferred from homology"/>
<keyword evidence="9" id="KW-1185">Reference proteome</keyword>
<dbReference type="AlphaFoldDB" id="A0A7H8QGC5"/>
<gene>
    <name evidence="8" type="ORF">HF394_17905</name>
</gene>
<evidence type="ECO:0000256" key="1">
    <source>
        <dbReference type="ARBA" id="ARBA00004141"/>
    </source>
</evidence>
<feature type="transmembrane region" description="Helical" evidence="6">
    <location>
        <begin position="12"/>
        <end position="29"/>
    </location>
</feature>
<dbReference type="Proteomes" id="UP000509222">
    <property type="component" value="Chromosome"/>
</dbReference>
<dbReference type="GO" id="GO:0055085">
    <property type="term" value="P:transmembrane transport"/>
    <property type="evidence" value="ECO:0007669"/>
    <property type="project" value="InterPro"/>
</dbReference>